<keyword evidence="2" id="KW-1185">Reference proteome</keyword>
<accession>A0AAE0ZH00</accession>
<protein>
    <submittedName>
        <fullName evidence="1">Uncharacterized protein</fullName>
    </submittedName>
</protein>
<organism evidence="1 2">
    <name type="scientific">Elysia crispata</name>
    <name type="common">lettuce slug</name>
    <dbReference type="NCBI Taxonomy" id="231223"/>
    <lineage>
        <taxon>Eukaryota</taxon>
        <taxon>Metazoa</taxon>
        <taxon>Spiralia</taxon>
        <taxon>Lophotrochozoa</taxon>
        <taxon>Mollusca</taxon>
        <taxon>Gastropoda</taxon>
        <taxon>Heterobranchia</taxon>
        <taxon>Euthyneura</taxon>
        <taxon>Panpulmonata</taxon>
        <taxon>Sacoglossa</taxon>
        <taxon>Placobranchoidea</taxon>
        <taxon>Plakobranchidae</taxon>
        <taxon>Elysia</taxon>
    </lineage>
</organism>
<evidence type="ECO:0000313" key="2">
    <source>
        <dbReference type="Proteomes" id="UP001283361"/>
    </source>
</evidence>
<comment type="caution">
    <text evidence="1">The sequence shown here is derived from an EMBL/GenBank/DDBJ whole genome shotgun (WGS) entry which is preliminary data.</text>
</comment>
<reference evidence="1" key="1">
    <citation type="journal article" date="2023" name="G3 (Bethesda)">
        <title>A reference genome for the long-term kleptoplast-retaining sea slug Elysia crispata morphotype clarki.</title>
        <authorList>
            <person name="Eastman K.E."/>
            <person name="Pendleton A.L."/>
            <person name="Shaikh M.A."/>
            <person name="Suttiyut T."/>
            <person name="Ogas R."/>
            <person name="Tomko P."/>
            <person name="Gavelis G."/>
            <person name="Widhalm J.R."/>
            <person name="Wisecaver J.H."/>
        </authorList>
    </citation>
    <scope>NUCLEOTIDE SEQUENCE</scope>
    <source>
        <strain evidence="1">ECLA1</strain>
    </source>
</reference>
<dbReference type="AlphaFoldDB" id="A0AAE0ZH00"/>
<sequence>MIDEYLGLAKICFENFGDQSRAGIRRTVRGDNSEPQLSTGSDIERNQPWILAHFTPHRGDMLGRPMIHNLKETKI</sequence>
<dbReference type="Proteomes" id="UP001283361">
    <property type="component" value="Unassembled WGS sequence"/>
</dbReference>
<dbReference type="EMBL" id="JAWDGP010003981">
    <property type="protein sequence ID" value="KAK3769030.1"/>
    <property type="molecule type" value="Genomic_DNA"/>
</dbReference>
<evidence type="ECO:0000313" key="1">
    <source>
        <dbReference type="EMBL" id="KAK3769030.1"/>
    </source>
</evidence>
<name>A0AAE0ZH00_9GAST</name>
<gene>
    <name evidence="1" type="ORF">RRG08_053641</name>
</gene>
<proteinExistence type="predicted"/>